<dbReference type="EMBL" id="JASTZU010000025">
    <property type="protein sequence ID" value="MDL4840265.1"/>
    <property type="molecule type" value="Genomic_DNA"/>
</dbReference>
<reference evidence="2 3" key="1">
    <citation type="submission" date="2023-06" db="EMBL/GenBank/DDBJ databases">
        <title>Aquibacillus rhizosphaerae LR5S19.</title>
        <authorList>
            <person name="Sun J.-Q."/>
        </authorList>
    </citation>
    <scope>NUCLEOTIDE SEQUENCE [LARGE SCALE GENOMIC DNA]</scope>
    <source>
        <strain evidence="2 3">LR5S19</strain>
    </source>
</reference>
<sequence>MKRQRGAIIAGLVVLIAITMTIFIYIQMSPSHQAKETIDSFYKLEQEGKFADSWALFHSQMKGKFDKGHYIQDRAHVFMNHFGVTTFTYVLGNVDKVNEWKLSEESEVLDVVYQVNVTKTYKGKYGNFNLNQSVFATKEEDEWKILWDYKK</sequence>
<feature type="transmembrane region" description="Helical" evidence="1">
    <location>
        <begin position="7"/>
        <end position="26"/>
    </location>
</feature>
<accession>A0ABT7L6Q0</accession>
<keyword evidence="1" id="KW-1133">Transmembrane helix</keyword>
<protein>
    <recommendedName>
        <fullName evidence="4">DUF4440 domain-containing protein</fullName>
    </recommendedName>
</protein>
<dbReference type="Proteomes" id="UP001235343">
    <property type="component" value="Unassembled WGS sequence"/>
</dbReference>
<organism evidence="2 3">
    <name type="scientific">Aquibacillus rhizosphaerae</name>
    <dbReference type="NCBI Taxonomy" id="3051431"/>
    <lineage>
        <taxon>Bacteria</taxon>
        <taxon>Bacillati</taxon>
        <taxon>Bacillota</taxon>
        <taxon>Bacilli</taxon>
        <taxon>Bacillales</taxon>
        <taxon>Bacillaceae</taxon>
        <taxon>Aquibacillus</taxon>
    </lineage>
</organism>
<gene>
    <name evidence="2" type="ORF">QQS35_07315</name>
</gene>
<evidence type="ECO:0008006" key="4">
    <source>
        <dbReference type="Google" id="ProtNLM"/>
    </source>
</evidence>
<evidence type="ECO:0000313" key="2">
    <source>
        <dbReference type="EMBL" id="MDL4840265.1"/>
    </source>
</evidence>
<keyword evidence="1" id="KW-0472">Membrane</keyword>
<keyword evidence="3" id="KW-1185">Reference proteome</keyword>
<evidence type="ECO:0000256" key="1">
    <source>
        <dbReference type="SAM" id="Phobius"/>
    </source>
</evidence>
<evidence type="ECO:0000313" key="3">
    <source>
        <dbReference type="Proteomes" id="UP001235343"/>
    </source>
</evidence>
<comment type="caution">
    <text evidence="2">The sequence shown here is derived from an EMBL/GenBank/DDBJ whole genome shotgun (WGS) entry which is preliminary data.</text>
</comment>
<keyword evidence="1" id="KW-0812">Transmembrane</keyword>
<dbReference type="RefSeq" id="WP_285931286.1">
    <property type="nucleotide sequence ID" value="NZ_JASTZU010000025.1"/>
</dbReference>
<dbReference type="SUPFAM" id="SSF54427">
    <property type="entry name" value="NTF2-like"/>
    <property type="match status" value="1"/>
</dbReference>
<dbReference type="InterPro" id="IPR032710">
    <property type="entry name" value="NTF2-like_dom_sf"/>
</dbReference>
<name>A0ABT7L6Q0_9BACI</name>
<proteinExistence type="predicted"/>